<dbReference type="EMBL" id="PKUN01000017">
    <property type="protein sequence ID" value="PLX61436.1"/>
    <property type="molecule type" value="Genomic_DNA"/>
</dbReference>
<organism evidence="2 3">
    <name type="scientific">Sedimenticola selenatireducens</name>
    <dbReference type="NCBI Taxonomy" id="191960"/>
    <lineage>
        <taxon>Bacteria</taxon>
        <taxon>Pseudomonadati</taxon>
        <taxon>Pseudomonadota</taxon>
        <taxon>Gammaproteobacteria</taxon>
        <taxon>Chromatiales</taxon>
        <taxon>Sedimenticolaceae</taxon>
        <taxon>Sedimenticola</taxon>
    </lineage>
</organism>
<dbReference type="AlphaFoldDB" id="A0A2N6CW20"/>
<dbReference type="SUPFAM" id="SSF53955">
    <property type="entry name" value="Lysozyme-like"/>
    <property type="match status" value="1"/>
</dbReference>
<sequence length="184" mass="20788">MSISLPHRLFGYLVACLGIIWPTVGWGGSSVPSGYRLIAAEYGVPYTVLYAIALVESGVGVSEEGVRRPWPWTLNVAGHGQVFPSRVAAWEALSRSIARGERSIDIGLMQVNWRFHQDKLGDTWQALDPYHNLRVAARILRDCFERRRDWWAGVGCYHAPANAARAERYRMRVAGHWQRLASNR</sequence>
<dbReference type="InterPro" id="IPR023346">
    <property type="entry name" value="Lysozyme-like_dom_sf"/>
</dbReference>
<evidence type="ECO:0000313" key="2">
    <source>
        <dbReference type="EMBL" id="PLX61436.1"/>
    </source>
</evidence>
<dbReference type="Proteomes" id="UP000235015">
    <property type="component" value="Unassembled WGS sequence"/>
</dbReference>
<dbReference type="Gene3D" id="1.10.530.10">
    <property type="match status" value="1"/>
</dbReference>
<name>A0A2N6CW20_9GAMM</name>
<dbReference type="RefSeq" id="WP_273439424.1">
    <property type="nucleotide sequence ID" value="NZ_PKUN01000017.1"/>
</dbReference>
<evidence type="ECO:0000259" key="1">
    <source>
        <dbReference type="Pfam" id="PF01464"/>
    </source>
</evidence>
<comment type="caution">
    <text evidence="2">The sequence shown here is derived from an EMBL/GenBank/DDBJ whole genome shotgun (WGS) entry which is preliminary data.</text>
</comment>
<dbReference type="STRING" id="1111735.GCA_000428045_01763"/>
<dbReference type="Pfam" id="PF01464">
    <property type="entry name" value="SLT"/>
    <property type="match status" value="1"/>
</dbReference>
<accession>A0A2N6CW20</accession>
<reference evidence="2 3" key="1">
    <citation type="submission" date="2017-11" db="EMBL/GenBank/DDBJ databases">
        <title>Genome-resolved metagenomics identifies genetic mobility, metabolic interactions, and unexpected diversity in perchlorate-reducing communities.</title>
        <authorList>
            <person name="Barnum T.P."/>
            <person name="Figueroa I.A."/>
            <person name="Carlstrom C.I."/>
            <person name="Lucas L.N."/>
            <person name="Engelbrektson A.L."/>
            <person name="Coates J.D."/>
        </authorList>
    </citation>
    <scope>NUCLEOTIDE SEQUENCE [LARGE SCALE GENOMIC DNA]</scope>
    <source>
        <strain evidence="2">BM301</strain>
    </source>
</reference>
<dbReference type="CDD" id="cd13400">
    <property type="entry name" value="LT_IagB-like"/>
    <property type="match status" value="1"/>
</dbReference>
<proteinExistence type="predicted"/>
<dbReference type="InterPro" id="IPR008258">
    <property type="entry name" value="Transglycosylase_SLT_dom_1"/>
</dbReference>
<evidence type="ECO:0000313" key="3">
    <source>
        <dbReference type="Proteomes" id="UP000235015"/>
    </source>
</evidence>
<feature type="domain" description="Transglycosylase SLT" evidence="1">
    <location>
        <begin position="102"/>
        <end position="167"/>
    </location>
</feature>
<gene>
    <name evidence="2" type="ORF">C0630_10945</name>
</gene>
<protein>
    <submittedName>
        <fullName evidence="2">Lytic transglycosylase</fullName>
    </submittedName>
</protein>